<protein>
    <submittedName>
        <fullName evidence="2">Serine hydrolase domain-containing protein</fullName>
        <ecNumber evidence="2">3.1.1.103</ecNumber>
    </submittedName>
</protein>
<dbReference type="InterPro" id="IPR050491">
    <property type="entry name" value="AmpC-like"/>
</dbReference>
<proteinExistence type="predicted"/>
<evidence type="ECO:0000313" key="3">
    <source>
        <dbReference type="Proteomes" id="UP001228044"/>
    </source>
</evidence>
<dbReference type="Proteomes" id="UP001228044">
    <property type="component" value="Unassembled WGS sequence"/>
</dbReference>
<sequence>MNNSDTAAPPPPESERQPVSLEALEGIFSAANRSNQPGLVVGISHRGRSIYRRGFGLASLEYGIANTPETRMRIASVSKQFTCFGALLLAEEGKLDLDAPVDKLLPELPRLEGYPTLRQFMTHTSGLHDSWDMHFMARGLVAPGPGIELRSARRQTAVNFAPGQSQLYSNTGYGLLSIAIERASGMSFEKFMKTRVFEPLGMRDTESIPSDFMIVPRLATMHQLLPDGSWRRGIGSSEDNQGAGAGVSTVDDLLCWLAQLRGHQRKVGSDRTWQAMTEVVTLANGFRTAYACGLVRNQYRGVEVMHHGGSLIGVASQLITVPAHELDIAIIGNCELFNPVELANQVIDLVLGDALTEARPAFADSEGLSHLFGTRWHSPTGMLIGFEDVGGKLGFSFFHSPPIPMLERHGDELRLGGGGAGPYVLKLSELAPAADGTAREELTMFDAGTAIRFKRLPAQRPSSLEAGKDLIGSYRVADLDATARVEAEGEQLLLHIDTNVGTRSSVLEALSDHVFGVAVRDPVFPARYAMTVDRSRTGRPAFELDGGRTRHVRFEPIDAPRG</sequence>
<gene>
    <name evidence="2" type="ORF">QWJ38_23160</name>
</gene>
<reference evidence="2 3" key="1">
    <citation type="submission" date="2023-06" db="EMBL/GenBank/DDBJ databases">
        <title>Pelomonas sp. PFR6 16S ribosomal RNA gene Genome sequencing and assembly.</title>
        <authorList>
            <person name="Woo H."/>
        </authorList>
    </citation>
    <scope>NUCLEOTIDE SEQUENCE [LARGE SCALE GENOMIC DNA]</scope>
    <source>
        <strain evidence="2 3">PFR6</strain>
    </source>
</reference>
<dbReference type="EC" id="3.1.1.103" evidence="2"/>
<dbReference type="InterPro" id="IPR001466">
    <property type="entry name" value="Beta-lactam-related"/>
</dbReference>
<keyword evidence="2" id="KW-0378">Hydrolase</keyword>
<comment type="caution">
    <text evidence="2">The sequence shown here is derived from an EMBL/GenBank/DDBJ whole genome shotgun (WGS) entry which is preliminary data.</text>
</comment>
<accession>A0ABT8E004</accession>
<dbReference type="GO" id="GO:0016787">
    <property type="term" value="F:hydrolase activity"/>
    <property type="evidence" value="ECO:0007669"/>
    <property type="project" value="UniProtKB-KW"/>
</dbReference>
<dbReference type="EMBL" id="JAUHHC010000008">
    <property type="protein sequence ID" value="MDN3923197.1"/>
    <property type="molecule type" value="Genomic_DNA"/>
</dbReference>
<evidence type="ECO:0000259" key="1">
    <source>
        <dbReference type="Pfam" id="PF00144"/>
    </source>
</evidence>
<dbReference type="PANTHER" id="PTHR46825:SF9">
    <property type="entry name" value="BETA-LACTAMASE-RELATED DOMAIN-CONTAINING PROTEIN"/>
    <property type="match status" value="1"/>
</dbReference>
<name>A0ABT8E004_9BURK</name>
<organism evidence="2 3">
    <name type="scientific">Roseateles violae</name>
    <dbReference type="NCBI Taxonomy" id="3058042"/>
    <lineage>
        <taxon>Bacteria</taxon>
        <taxon>Pseudomonadati</taxon>
        <taxon>Pseudomonadota</taxon>
        <taxon>Betaproteobacteria</taxon>
        <taxon>Burkholderiales</taxon>
        <taxon>Sphaerotilaceae</taxon>
        <taxon>Roseateles</taxon>
    </lineage>
</organism>
<dbReference type="RefSeq" id="WP_290361507.1">
    <property type="nucleotide sequence ID" value="NZ_JAUHHC010000008.1"/>
</dbReference>
<dbReference type="InterPro" id="IPR012338">
    <property type="entry name" value="Beta-lactam/transpept-like"/>
</dbReference>
<feature type="domain" description="Beta-lactamase-related" evidence="1">
    <location>
        <begin position="34"/>
        <end position="337"/>
    </location>
</feature>
<dbReference type="PANTHER" id="PTHR46825">
    <property type="entry name" value="D-ALANYL-D-ALANINE-CARBOXYPEPTIDASE/ENDOPEPTIDASE AMPH"/>
    <property type="match status" value="1"/>
</dbReference>
<keyword evidence="3" id="KW-1185">Reference proteome</keyword>
<dbReference type="Pfam" id="PF00144">
    <property type="entry name" value="Beta-lactamase"/>
    <property type="match status" value="1"/>
</dbReference>
<dbReference type="Gene3D" id="3.40.710.10">
    <property type="entry name" value="DD-peptidase/beta-lactamase superfamily"/>
    <property type="match status" value="1"/>
</dbReference>
<evidence type="ECO:0000313" key="2">
    <source>
        <dbReference type="EMBL" id="MDN3923197.1"/>
    </source>
</evidence>
<dbReference type="SUPFAM" id="SSF56601">
    <property type="entry name" value="beta-lactamase/transpeptidase-like"/>
    <property type="match status" value="1"/>
</dbReference>